<reference evidence="1 2" key="1">
    <citation type="journal article" date="2021" name="Hortic Res">
        <title>High-quality reference genome and annotation aids understanding of berry development for evergreen blueberry (Vaccinium darrowii).</title>
        <authorList>
            <person name="Yu J."/>
            <person name="Hulse-Kemp A.M."/>
            <person name="Babiker E."/>
            <person name="Staton M."/>
        </authorList>
    </citation>
    <scope>NUCLEOTIDE SEQUENCE [LARGE SCALE GENOMIC DNA]</scope>
    <source>
        <strain evidence="2">cv. NJ 8807/NJ 8810</strain>
        <tissue evidence="1">Young leaf</tissue>
    </source>
</reference>
<sequence>MVYSLPEVEVETEAPPVVVVGGGGGFRGAGRRSPFLGSENERKWFFENLANPTALLLSSVRMLRHLEMHDKADRIQDSILNAIAKGEVPNC</sequence>
<keyword evidence="2" id="KW-1185">Reference proteome</keyword>
<name>A0ACB7ZIA2_9ERIC</name>
<proteinExistence type="predicted"/>
<dbReference type="EMBL" id="CM037159">
    <property type="protein sequence ID" value="KAH7865244.1"/>
    <property type="molecule type" value="Genomic_DNA"/>
</dbReference>
<dbReference type="Proteomes" id="UP000828048">
    <property type="component" value="Chromosome 9"/>
</dbReference>
<comment type="caution">
    <text evidence="1">The sequence shown here is derived from an EMBL/GenBank/DDBJ whole genome shotgun (WGS) entry which is preliminary data.</text>
</comment>
<accession>A0ACB7ZIA2</accession>
<evidence type="ECO:0000313" key="1">
    <source>
        <dbReference type="EMBL" id="KAH7865244.1"/>
    </source>
</evidence>
<protein>
    <submittedName>
        <fullName evidence="1">Uncharacterized protein</fullName>
    </submittedName>
</protein>
<gene>
    <name evidence="1" type="ORF">Vadar_004104</name>
</gene>
<organism evidence="1 2">
    <name type="scientific">Vaccinium darrowii</name>
    <dbReference type="NCBI Taxonomy" id="229202"/>
    <lineage>
        <taxon>Eukaryota</taxon>
        <taxon>Viridiplantae</taxon>
        <taxon>Streptophyta</taxon>
        <taxon>Embryophyta</taxon>
        <taxon>Tracheophyta</taxon>
        <taxon>Spermatophyta</taxon>
        <taxon>Magnoliopsida</taxon>
        <taxon>eudicotyledons</taxon>
        <taxon>Gunneridae</taxon>
        <taxon>Pentapetalae</taxon>
        <taxon>asterids</taxon>
        <taxon>Ericales</taxon>
        <taxon>Ericaceae</taxon>
        <taxon>Vaccinioideae</taxon>
        <taxon>Vaccinieae</taxon>
        <taxon>Vaccinium</taxon>
    </lineage>
</organism>
<evidence type="ECO:0000313" key="2">
    <source>
        <dbReference type="Proteomes" id="UP000828048"/>
    </source>
</evidence>